<comment type="caution">
    <text evidence="1">The sequence shown here is derived from an EMBL/GenBank/DDBJ whole genome shotgun (WGS) entry which is preliminary data.</text>
</comment>
<dbReference type="RefSeq" id="WP_052051546.1">
    <property type="nucleotide sequence ID" value="NZ_JACAOJ010000077.1"/>
</dbReference>
<keyword evidence="2" id="KW-1185">Reference proteome</keyword>
<dbReference type="Proteomes" id="UP000029448">
    <property type="component" value="Unassembled WGS sequence"/>
</dbReference>
<name>A0A094ZEA3_9PROT</name>
<protein>
    <submittedName>
        <fullName evidence="1">Uncharacterized protein</fullName>
    </submittedName>
</protein>
<reference evidence="1 2" key="1">
    <citation type="submission" date="2014-06" db="EMBL/GenBank/DDBJ databases">
        <title>Functional and comparative genomic analyses of the Drosophila gut microbiota identify candidate symbiosis factors.</title>
        <authorList>
            <person name="Newell P.D."/>
            <person name="Chaston J.M."/>
            <person name="Douglas A.E."/>
        </authorList>
    </citation>
    <scope>NUCLEOTIDE SEQUENCE [LARGE SCALE GENOMIC DNA]</scope>
    <source>
        <strain evidence="1 2">DmCS_006</strain>
    </source>
</reference>
<organism evidence="1 2">
    <name type="scientific">Acetobacter tropicalis</name>
    <dbReference type="NCBI Taxonomy" id="104102"/>
    <lineage>
        <taxon>Bacteria</taxon>
        <taxon>Pseudomonadati</taxon>
        <taxon>Pseudomonadota</taxon>
        <taxon>Alphaproteobacteria</taxon>
        <taxon>Acetobacterales</taxon>
        <taxon>Acetobacteraceae</taxon>
        <taxon>Acetobacter</taxon>
    </lineage>
</organism>
<dbReference type="PROSITE" id="PS51257">
    <property type="entry name" value="PROKAR_LIPOPROTEIN"/>
    <property type="match status" value="1"/>
</dbReference>
<dbReference type="GeneID" id="89477488"/>
<dbReference type="AlphaFoldDB" id="A0A094ZEA3"/>
<dbReference type="EMBL" id="JOKM01000106">
    <property type="protein sequence ID" value="KGB20956.1"/>
    <property type="molecule type" value="Genomic_DNA"/>
</dbReference>
<evidence type="ECO:0000313" key="1">
    <source>
        <dbReference type="EMBL" id="KGB20956.1"/>
    </source>
</evidence>
<evidence type="ECO:0000313" key="2">
    <source>
        <dbReference type="Proteomes" id="UP000029448"/>
    </source>
</evidence>
<gene>
    <name evidence="1" type="ORF">AtDm6_3321</name>
</gene>
<accession>A0A094ZEA3</accession>
<sequence>MKQISRRGVIRSGGLACLGSVLTACTVTTKGAVTSLTLDVGKVEAYAQAGYNFAQMVLAVPNVVQALGAPAVAVVEVCAKNVLAALDVLEKDAHGSLTVSYNSASVKQAFQSILADFQTVITAATTLLHAQVKGDLSPTVQSRLALGVTAAETIVSLMQAMVSMSSRAEERVPRMSESAALAVLGVRL</sequence>
<proteinExistence type="predicted"/>
<dbReference type="PATRIC" id="fig|104102.7.peg.3277"/>
<dbReference type="STRING" id="104102.AtDm6_3321"/>